<dbReference type="InParanoid" id="A0A4W3K842"/>
<dbReference type="Ensembl" id="ENSCMIT00000048472.1">
    <property type="protein sequence ID" value="ENSCMIP00000047798.1"/>
    <property type="gene ID" value="ENSCMIG00000019560.1"/>
</dbReference>
<reference evidence="2" key="2">
    <citation type="journal article" date="2007" name="PLoS Biol.">
        <title>Survey sequencing and comparative analysis of the elephant shark (Callorhinchus milii) genome.</title>
        <authorList>
            <person name="Venkatesh B."/>
            <person name="Kirkness E.F."/>
            <person name="Loh Y.H."/>
            <person name="Halpern A.L."/>
            <person name="Lee A.P."/>
            <person name="Johnson J."/>
            <person name="Dandona N."/>
            <person name="Viswanathan L.D."/>
            <person name="Tay A."/>
            <person name="Venter J.C."/>
            <person name="Strausberg R.L."/>
            <person name="Brenner S."/>
        </authorList>
    </citation>
    <scope>NUCLEOTIDE SEQUENCE [LARGE SCALE GENOMIC DNA]</scope>
</reference>
<protein>
    <submittedName>
        <fullName evidence="1">Uncharacterized protein</fullName>
    </submittedName>
</protein>
<reference evidence="2" key="3">
    <citation type="journal article" date="2014" name="Nature">
        <title>Elephant shark genome provides unique insights into gnathostome evolution.</title>
        <authorList>
            <consortium name="International Elephant Shark Genome Sequencing Consortium"/>
            <person name="Venkatesh B."/>
            <person name="Lee A.P."/>
            <person name="Ravi V."/>
            <person name="Maurya A.K."/>
            <person name="Lian M.M."/>
            <person name="Swann J.B."/>
            <person name="Ohta Y."/>
            <person name="Flajnik M.F."/>
            <person name="Sutoh Y."/>
            <person name="Kasahara M."/>
            <person name="Hoon S."/>
            <person name="Gangu V."/>
            <person name="Roy S.W."/>
            <person name="Irimia M."/>
            <person name="Korzh V."/>
            <person name="Kondrychyn I."/>
            <person name="Lim Z.W."/>
            <person name="Tay B.H."/>
            <person name="Tohari S."/>
            <person name="Kong K.W."/>
            <person name="Ho S."/>
            <person name="Lorente-Galdos B."/>
            <person name="Quilez J."/>
            <person name="Marques-Bonet T."/>
            <person name="Raney B.J."/>
            <person name="Ingham P.W."/>
            <person name="Tay A."/>
            <person name="Hillier L.W."/>
            <person name="Minx P."/>
            <person name="Boehm T."/>
            <person name="Wilson R.K."/>
            <person name="Brenner S."/>
            <person name="Warren W.C."/>
        </authorList>
    </citation>
    <scope>NUCLEOTIDE SEQUENCE [LARGE SCALE GENOMIC DNA]</scope>
</reference>
<name>A0A4W3K842_CALMI</name>
<evidence type="ECO:0000313" key="1">
    <source>
        <dbReference type="Ensembl" id="ENSCMIP00000047798.1"/>
    </source>
</evidence>
<reference evidence="1" key="4">
    <citation type="submission" date="2025-08" db="UniProtKB">
        <authorList>
            <consortium name="Ensembl"/>
        </authorList>
    </citation>
    <scope>IDENTIFICATION</scope>
</reference>
<dbReference type="AlphaFoldDB" id="A0A4W3K842"/>
<keyword evidence="2" id="KW-1185">Reference proteome</keyword>
<reference evidence="1" key="5">
    <citation type="submission" date="2025-09" db="UniProtKB">
        <authorList>
            <consortium name="Ensembl"/>
        </authorList>
    </citation>
    <scope>IDENTIFICATION</scope>
</reference>
<dbReference type="Proteomes" id="UP000314986">
    <property type="component" value="Unassembled WGS sequence"/>
</dbReference>
<sequence length="174" mass="19174">MAKFEVKCYPAACTGGQISLYITIQKTGTCGRITVLVVLAKEQFQTMAVELQQTPLCVRSKKKSPQNQPEEEGAVAEGGDGVGVAAVSSLLRKHSKTDMRKLTRKKERLLGNFLEEPPLQMFHDILELLMSQTLKTSHGGQFILASLRGSSLLRYGIAVRHSENTNCIRLEAID</sequence>
<reference evidence="2" key="1">
    <citation type="journal article" date="2006" name="Science">
        <title>Ancient noncoding elements conserved in the human genome.</title>
        <authorList>
            <person name="Venkatesh B."/>
            <person name="Kirkness E.F."/>
            <person name="Loh Y.H."/>
            <person name="Halpern A.L."/>
            <person name="Lee A.P."/>
            <person name="Johnson J."/>
            <person name="Dandona N."/>
            <person name="Viswanathan L.D."/>
            <person name="Tay A."/>
            <person name="Venter J.C."/>
            <person name="Strausberg R.L."/>
            <person name="Brenner S."/>
        </authorList>
    </citation>
    <scope>NUCLEOTIDE SEQUENCE [LARGE SCALE GENOMIC DNA]</scope>
</reference>
<organism evidence="1 2">
    <name type="scientific">Callorhinchus milii</name>
    <name type="common">Ghost shark</name>
    <dbReference type="NCBI Taxonomy" id="7868"/>
    <lineage>
        <taxon>Eukaryota</taxon>
        <taxon>Metazoa</taxon>
        <taxon>Chordata</taxon>
        <taxon>Craniata</taxon>
        <taxon>Vertebrata</taxon>
        <taxon>Chondrichthyes</taxon>
        <taxon>Holocephali</taxon>
        <taxon>Chimaeriformes</taxon>
        <taxon>Callorhinchidae</taxon>
        <taxon>Callorhinchus</taxon>
    </lineage>
</organism>
<accession>A0A4W3K842</accession>
<proteinExistence type="predicted"/>
<evidence type="ECO:0000313" key="2">
    <source>
        <dbReference type="Proteomes" id="UP000314986"/>
    </source>
</evidence>